<gene>
    <name evidence="2" type="ORF">ACFFPI_14540</name>
</gene>
<dbReference type="InterPro" id="IPR002925">
    <property type="entry name" value="Dienelactn_hydro"/>
</dbReference>
<dbReference type="InterPro" id="IPR051049">
    <property type="entry name" value="Dienelactone_hydrolase-like"/>
</dbReference>
<dbReference type="EMBL" id="JBHMBH010000029">
    <property type="protein sequence ID" value="MFB9715333.1"/>
    <property type="molecule type" value="Genomic_DNA"/>
</dbReference>
<reference evidence="2 3" key="1">
    <citation type="submission" date="2024-09" db="EMBL/GenBank/DDBJ databases">
        <authorList>
            <person name="Sun Q."/>
            <person name="Mori K."/>
        </authorList>
    </citation>
    <scope>NUCLEOTIDE SEQUENCE [LARGE SCALE GENOMIC DNA]</scope>
    <source>
        <strain evidence="2 3">JCM 13519</strain>
    </source>
</reference>
<keyword evidence="3" id="KW-1185">Reference proteome</keyword>
<keyword evidence="2" id="KW-0378">Hydrolase</keyword>
<dbReference type="SUPFAM" id="SSF53474">
    <property type="entry name" value="alpha/beta-Hydrolases"/>
    <property type="match status" value="1"/>
</dbReference>
<dbReference type="InterPro" id="IPR029058">
    <property type="entry name" value="AB_hydrolase_fold"/>
</dbReference>
<sequence>MAHVDLSTESVAAGGSRTLRGYLAEPAGEGPFPGVVLVHEAFGLDDVMRRHADRLAEAGYLTLAVDLYSDGGARRCLVATMRSLMSGAGRAFTDLSTARSRLRSDPRCTGKVGVIGFCMGGAFALLAAPDDFDAASVNYGQLPRDLEQALEGACPVVANYGAKDRTLRGAAAKLEAALTNLGIEHDIKEFPTAGHAFMNDVPVGPRPLRPLMRVMGIKPDPAAAPEAWQRIEEHFAKHLKGTS</sequence>
<dbReference type="Proteomes" id="UP001589536">
    <property type="component" value="Unassembled WGS sequence"/>
</dbReference>
<dbReference type="PANTHER" id="PTHR46623">
    <property type="entry name" value="CARBOXYMETHYLENEBUTENOLIDASE-RELATED"/>
    <property type="match status" value="1"/>
</dbReference>
<evidence type="ECO:0000313" key="3">
    <source>
        <dbReference type="Proteomes" id="UP001589536"/>
    </source>
</evidence>
<dbReference type="Gene3D" id="3.40.50.1820">
    <property type="entry name" value="alpha/beta hydrolase"/>
    <property type="match status" value="1"/>
</dbReference>
<accession>A0ABV5UT22</accession>
<evidence type="ECO:0000259" key="1">
    <source>
        <dbReference type="Pfam" id="PF01738"/>
    </source>
</evidence>
<dbReference type="GO" id="GO:0016787">
    <property type="term" value="F:hydrolase activity"/>
    <property type="evidence" value="ECO:0007669"/>
    <property type="project" value="UniProtKB-KW"/>
</dbReference>
<dbReference type="EC" id="3.1.-.-" evidence="2"/>
<name>A0ABV5UT22_9MICC</name>
<dbReference type="PANTHER" id="PTHR46623:SF6">
    <property type="entry name" value="ALPHA_BETA-HYDROLASES SUPERFAMILY PROTEIN"/>
    <property type="match status" value="1"/>
</dbReference>
<organism evidence="2 3">
    <name type="scientific">Arthrobacter methylotrophus</name>
    <dbReference type="NCBI Taxonomy" id="121291"/>
    <lineage>
        <taxon>Bacteria</taxon>
        <taxon>Bacillati</taxon>
        <taxon>Actinomycetota</taxon>
        <taxon>Actinomycetes</taxon>
        <taxon>Micrococcales</taxon>
        <taxon>Micrococcaceae</taxon>
        <taxon>Arthrobacter</taxon>
    </lineage>
</organism>
<evidence type="ECO:0000313" key="2">
    <source>
        <dbReference type="EMBL" id="MFB9715333.1"/>
    </source>
</evidence>
<comment type="caution">
    <text evidence="2">The sequence shown here is derived from an EMBL/GenBank/DDBJ whole genome shotgun (WGS) entry which is preliminary data.</text>
</comment>
<dbReference type="RefSeq" id="WP_345034980.1">
    <property type="nucleotide sequence ID" value="NZ_BAABED010000001.1"/>
</dbReference>
<dbReference type="Pfam" id="PF01738">
    <property type="entry name" value="DLH"/>
    <property type="match status" value="1"/>
</dbReference>
<protein>
    <submittedName>
        <fullName evidence="2">Dienelactone hydrolase family protein</fullName>
        <ecNumber evidence="2">3.1.-.-</ecNumber>
    </submittedName>
</protein>
<proteinExistence type="predicted"/>
<feature type="domain" description="Dienelactone hydrolase" evidence="1">
    <location>
        <begin position="19"/>
        <end position="238"/>
    </location>
</feature>